<organism evidence="2 3">
    <name type="scientific">Anaerovirgula multivorans</name>
    <dbReference type="NCBI Taxonomy" id="312168"/>
    <lineage>
        <taxon>Bacteria</taxon>
        <taxon>Bacillati</taxon>
        <taxon>Bacillota</taxon>
        <taxon>Clostridia</taxon>
        <taxon>Peptostreptococcales</taxon>
        <taxon>Natronincolaceae</taxon>
        <taxon>Anaerovirgula</taxon>
    </lineage>
</organism>
<dbReference type="RefSeq" id="WP_176431589.1">
    <property type="nucleotide sequence ID" value="NZ_FZOJ01000050.1"/>
</dbReference>
<evidence type="ECO:0000256" key="1">
    <source>
        <dbReference type="SAM" id="MobiDB-lite"/>
    </source>
</evidence>
<dbReference type="EMBL" id="FZOJ01000050">
    <property type="protein sequence ID" value="SNT19250.1"/>
    <property type="molecule type" value="Genomic_DNA"/>
</dbReference>
<dbReference type="Proteomes" id="UP000198304">
    <property type="component" value="Unassembled WGS sequence"/>
</dbReference>
<evidence type="ECO:0000313" key="3">
    <source>
        <dbReference type="Proteomes" id="UP000198304"/>
    </source>
</evidence>
<sequence length="52" mass="5950">MKSKETYGKVAETFKKKGDKAWAKAKNGEGDHHYESARKSYETARKAEEKSK</sequence>
<dbReference type="AlphaFoldDB" id="A0A239KMM3"/>
<feature type="region of interest" description="Disordered" evidence="1">
    <location>
        <begin position="19"/>
        <end position="52"/>
    </location>
</feature>
<keyword evidence="3" id="KW-1185">Reference proteome</keyword>
<accession>A0A239KMM3</accession>
<evidence type="ECO:0000313" key="2">
    <source>
        <dbReference type="EMBL" id="SNT19250.1"/>
    </source>
</evidence>
<protein>
    <submittedName>
        <fullName evidence="2">Uncharacterized protein</fullName>
    </submittedName>
</protein>
<reference evidence="3" key="1">
    <citation type="submission" date="2017-06" db="EMBL/GenBank/DDBJ databases">
        <authorList>
            <person name="Varghese N."/>
            <person name="Submissions S."/>
        </authorList>
    </citation>
    <scope>NUCLEOTIDE SEQUENCE [LARGE SCALE GENOMIC DNA]</scope>
    <source>
        <strain evidence="3">SCA</strain>
    </source>
</reference>
<proteinExistence type="predicted"/>
<gene>
    <name evidence="2" type="ORF">SAMN05446037_105011</name>
</gene>
<name>A0A239KMM3_9FIRM</name>